<dbReference type="SUPFAM" id="SSF46955">
    <property type="entry name" value="Putative DNA-binding domain"/>
    <property type="match status" value="1"/>
</dbReference>
<proteinExistence type="predicted"/>
<feature type="domain" description="HTH merR-type" evidence="2">
    <location>
        <begin position="5"/>
        <end position="74"/>
    </location>
</feature>
<dbReference type="Gene3D" id="1.10.1660.10">
    <property type="match status" value="1"/>
</dbReference>
<dbReference type="PANTHER" id="PTHR30204:SF90">
    <property type="entry name" value="HTH-TYPE TRANSCRIPTIONAL ACTIVATOR MTA"/>
    <property type="match status" value="1"/>
</dbReference>
<evidence type="ECO:0000313" key="4">
    <source>
        <dbReference type="Proteomes" id="UP000006062"/>
    </source>
</evidence>
<dbReference type="GO" id="GO:0003700">
    <property type="term" value="F:DNA-binding transcription factor activity"/>
    <property type="evidence" value="ECO:0007669"/>
    <property type="project" value="InterPro"/>
</dbReference>
<name>I3Y8V5_THIV6</name>
<organism evidence="3 4">
    <name type="scientific">Thiocystis violascens (strain ATCC 17096 / DSM 198 / 6111)</name>
    <name type="common">Chromatium violascens</name>
    <dbReference type="NCBI Taxonomy" id="765911"/>
    <lineage>
        <taxon>Bacteria</taxon>
        <taxon>Pseudomonadati</taxon>
        <taxon>Pseudomonadota</taxon>
        <taxon>Gammaproteobacteria</taxon>
        <taxon>Chromatiales</taxon>
        <taxon>Chromatiaceae</taxon>
        <taxon>Thiocystis</taxon>
    </lineage>
</organism>
<dbReference type="RefSeq" id="WP_014777898.1">
    <property type="nucleotide sequence ID" value="NC_018012.1"/>
</dbReference>
<keyword evidence="1" id="KW-0238">DNA-binding</keyword>
<dbReference type="InterPro" id="IPR047057">
    <property type="entry name" value="MerR_fam"/>
</dbReference>
<reference evidence="3 4" key="1">
    <citation type="submission" date="2012-06" db="EMBL/GenBank/DDBJ databases">
        <title>Complete sequence of Thiocystis violascens DSM 198.</title>
        <authorList>
            <consortium name="US DOE Joint Genome Institute"/>
            <person name="Lucas S."/>
            <person name="Han J."/>
            <person name="Lapidus A."/>
            <person name="Cheng J.-F."/>
            <person name="Goodwin L."/>
            <person name="Pitluck S."/>
            <person name="Peters L."/>
            <person name="Ovchinnikova G."/>
            <person name="Teshima H."/>
            <person name="Detter J.C."/>
            <person name="Han C."/>
            <person name="Tapia R."/>
            <person name="Land M."/>
            <person name="Hauser L."/>
            <person name="Kyrpides N."/>
            <person name="Ivanova N."/>
            <person name="Pagani I."/>
            <person name="Vogl K."/>
            <person name="Liu Z."/>
            <person name="Frigaard N.-U."/>
            <person name="Bryant D."/>
            <person name="Woyke T."/>
        </authorList>
    </citation>
    <scope>NUCLEOTIDE SEQUENCE [LARGE SCALE GENOMIC DNA]</scope>
    <source>
        <strain evidence="4">ATCC 17096 / DSM 198 / 6111</strain>
    </source>
</reference>
<gene>
    <name evidence="3" type="ordered locus">Thivi_1415</name>
</gene>
<evidence type="ECO:0000256" key="1">
    <source>
        <dbReference type="ARBA" id="ARBA00023125"/>
    </source>
</evidence>
<dbReference type="PROSITE" id="PS50937">
    <property type="entry name" value="HTH_MERR_2"/>
    <property type="match status" value="1"/>
</dbReference>
<dbReference type="SMART" id="SM00422">
    <property type="entry name" value="HTH_MERR"/>
    <property type="match status" value="1"/>
</dbReference>
<sequence>MTTNTWTIGQLARRFTLARGTLLYYDRIGLLTPSGRTNGNYRLYNATDLERLSKIRHYRAAGLSLEAIQQLLRQEGEGLRGVLAQRLFAINQEIQHFHEQQALILKLLQADPLTLDAPVVTKALWVEMLRAAGLDEAGMQRWHREFEQQAPEAHQAFLVSLGIDAGEIAAIRGWSRERGQGEAA</sequence>
<dbReference type="AlphaFoldDB" id="I3Y8V5"/>
<dbReference type="eggNOG" id="COG0789">
    <property type="taxonomic scope" value="Bacteria"/>
</dbReference>
<dbReference type="GO" id="GO:0003677">
    <property type="term" value="F:DNA binding"/>
    <property type="evidence" value="ECO:0007669"/>
    <property type="project" value="UniProtKB-KW"/>
</dbReference>
<accession>I3Y8V5</accession>
<dbReference type="KEGG" id="tvi:Thivi_1415"/>
<dbReference type="EMBL" id="CP003154">
    <property type="protein sequence ID" value="AFL73423.1"/>
    <property type="molecule type" value="Genomic_DNA"/>
</dbReference>
<evidence type="ECO:0000259" key="2">
    <source>
        <dbReference type="PROSITE" id="PS50937"/>
    </source>
</evidence>
<dbReference type="Pfam" id="PF13411">
    <property type="entry name" value="MerR_1"/>
    <property type="match status" value="1"/>
</dbReference>
<dbReference type="OrthoDB" id="9808480at2"/>
<keyword evidence="4" id="KW-1185">Reference proteome</keyword>
<dbReference type="HOGENOM" id="CLU_060077_2_2_6"/>
<dbReference type="InterPro" id="IPR000551">
    <property type="entry name" value="MerR-type_HTH_dom"/>
</dbReference>
<protein>
    <submittedName>
        <fullName evidence="3">Putative transcriptional regulator</fullName>
    </submittedName>
</protein>
<dbReference type="STRING" id="765911.Thivi_1415"/>
<evidence type="ECO:0000313" key="3">
    <source>
        <dbReference type="EMBL" id="AFL73423.1"/>
    </source>
</evidence>
<dbReference type="PANTHER" id="PTHR30204">
    <property type="entry name" value="REDOX-CYCLING DRUG-SENSING TRANSCRIPTIONAL ACTIVATOR SOXR"/>
    <property type="match status" value="1"/>
</dbReference>
<dbReference type="InterPro" id="IPR009061">
    <property type="entry name" value="DNA-bd_dom_put_sf"/>
</dbReference>
<dbReference type="Proteomes" id="UP000006062">
    <property type="component" value="Chromosome"/>
</dbReference>